<proteinExistence type="predicted"/>
<organism evidence="1 2">
    <name type="scientific">Eleusine coracana subsp. coracana</name>
    <dbReference type="NCBI Taxonomy" id="191504"/>
    <lineage>
        <taxon>Eukaryota</taxon>
        <taxon>Viridiplantae</taxon>
        <taxon>Streptophyta</taxon>
        <taxon>Embryophyta</taxon>
        <taxon>Tracheophyta</taxon>
        <taxon>Spermatophyta</taxon>
        <taxon>Magnoliopsida</taxon>
        <taxon>Liliopsida</taxon>
        <taxon>Poales</taxon>
        <taxon>Poaceae</taxon>
        <taxon>PACMAD clade</taxon>
        <taxon>Chloridoideae</taxon>
        <taxon>Cynodonteae</taxon>
        <taxon>Eleusininae</taxon>
        <taxon>Eleusine</taxon>
    </lineage>
</organism>
<evidence type="ECO:0000313" key="1">
    <source>
        <dbReference type="EMBL" id="GJN04386.1"/>
    </source>
</evidence>
<keyword evidence="2" id="KW-1185">Reference proteome</keyword>
<reference evidence="1" key="2">
    <citation type="submission" date="2021-12" db="EMBL/GenBank/DDBJ databases">
        <title>Resequencing data analysis of finger millet.</title>
        <authorList>
            <person name="Hatakeyama M."/>
            <person name="Aluri S."/>
            <person name="Balachadran M.T."/>
            <person name="Sivarajan S.R."/>
            <person name="Poveda L."/>
            <person name="Shimizu-Inatsugi R."/>
            <person name="Schlapbach R."/>
            <person name="Sreeman S.M."/>
            <person name="Shimizu K.K."/>
        </authorList>
    </citation>
    <scope>NUCLEOTIDE SEQUENCE</scope>
</reference>
<accession>A0AAV5D284</accession>
<comment type="caution">
    <text evidence="1">The sequence shown here is derived from an EMBL/GenBank/DDBJ whole genome shotgun (WGS) entry which is preliminary data.</text>
</comment>
<name>A0AAV5D284_ELECO</name>
<reference evidence="1" key="1">
    <citation type="journal article" date="2018" name="DNA Res.">
        <title>Multiple hybrid de novo genome assembly of finger millet, an orphan allotetraploid crop.</title>
        <authorList>
            <person name="Hatakeyama M."/>
            <person name="Aluri S."/>
            <person name="Balachadran M.T."/>
            <person name="Sivarajan S.R."/>
            <person name="Patrignani A."/>
            <person name="Gruter S."/>
            <person name="Poveda L."/>
            <person name="Shimizu-Inatsugi R."/>
            <person name="Baeten J."/>
            <person name="Francoijs K.J."/>
            <person name="Nataraja K.N."/>
            <person name="Reddy Y.A.N."/>
            <person name="Phadnis S."/>
            <person name="Ravikumar R.L."/>
            <person name="Schlapbach R."/>
            <person name="Sreeman S.M."/>
            <person name="Shimizu K.K."/>
        </authorList>
    </citation>
    <scope>NUCLEOTIDE SEQUENCE</scope>
</reference>
<sequence>MTDSLSRRRTVVLVTNLGFWTEDCSTHVKLLELCWNTSSLGMDAARHWRKSAEEAEDGRKKVQLKEHKIARTSDIFVDSAIGRA</sequence>
<protein>
    <submittedName>
        <fullName evidence="1">Uncharacterized protein</fullName>
    </submittedName>
</protein>
<dbReference type="AlphaFoldDB" id="A0AAV5D284"/>
<dbReference type="Proteomes" id="UP001054889">
    <property type="component" value="Unassembled WGS sequence"/>
</dbReference>
<dbReference type="EMBL" id="BQKI01000011">
    <property type="protein sequence ID" value="GJN04386.1"/>
    <property type="molecule type" value="Genomic_DNA"/>
</dbReference>
<evidence type="ECO:0000313" key="2">
    <source>
        <dbReference type="Proteomes" id="UP001054889"/>
    </source>
</evidence>
<gene>
    <name evidence="1" type="primary">ga21933</name>
    <name evidence="1" type="ORF">PR202_ga21933</name>
</gene>